<dbReference type="InterPro" id="IPR012677">
    <property type="entry name" value="Nucleotide-bd_a/b_plait_sf"/>
</dbReference>
<evidence type="ECO:0000256" key="2">
    <source>
        <dbReference type="ARBA" id="ARBA00022884"/>
    </source>
</evidence>
<dbReference type="PANTHER" id="PTHR15597:SF22">
    <property type="entry name" value="RNA-BINDING FOX PROTEIN 1, ISOFORM H"/>
    <property type="match status" value="1"/>
</dbReference>
<protein>
    <submittedName>
        <fullName evidence="6">RNA binding protein fox-1-like 3</fullName>
    </submittedName>
</protein>
<proteinExistence type="predicted"/>
<dbReference type="PROSITE" id="PS50102">
    <property type="entry name" value="RRM"/>
    <property type="match status" value="1"/>
</dbReference>
<name>A0ABQ7S9C3_9ACAR</name>
<keyword evidence="2 4" id="KW-0694">RNA-binding</keyword>
<dbReference type="Gene3D" id="3.30.70.330">
    <property type="match status" value="1"/>
</dbReference>
<sequence>SSQLQQSEQQQSRPQQQAIASSALPLQLNVPPISCGKPKRLHVSNIPFRFRDPDLRQLFGRFGPILDVEIIFNERGSKGFGFVTFSSSKDADVAQQQLNGTLVEGRKIEVNNATARLHQTRGTNKIVSAANAVAVANAAAAAAAAAAAIPSLHAVLPDMASLRGLALQRGVRVLPSRLGQREMLTLVSNPRHSHPLASALASYPNAVYPDPFLSYAAMAAAAASERFQLPASYSTNAAAGYSAAAARQYAHLGATASAAAAAAAVASNPLPHGYAVTGYNREFAEPYLNHSIGPNTGYGIYRAYNRFSPY</sequence>
<accession>A0ABQ7S9C3</accession>
<evidence type="ECO:0000313" key="6">
    <source>
        <dbReference type="EMBL" id="KAG9510019.1"/>
    </source>
</evidence>
<keyword evidence="3" id="KW-0539">Nucleus</keyword>
<comment type="caution">
    <text evidence="6">The sequence shown here is derived from an EMBL/GenBank/DDBJ whole genome shotgun (WGS) entry which is preliminary data.</text>
</comment>
<reference evidence="6 7" key="1">
    <citation type="submission" date="2020-10" db="EMBL/GenBank/DDBJ databases">
        <authorList>
            <person name="Klimov P.B."/>
            <person name="Dyachkov S.M."/>
            <person name="Chetverikov P.E."/>
        </authorList>
    </citation>
    <scope>NUCLEOTIDE SEQUENCE [LARGE SCALE GENOMIC DNA]</scope>
    <source>
        <strain evidence="6">BMOC 18-1129-001#AD2665</strain>
        <tissue evidence="6">Entire mites</tissue>
    </source>
</reference>
<dbReference type="SMART" id="SM00360">
    <property type="entry name" value="RRM"/>
    <property type="match status" value="1"/>
</dbReference>
<evidence type="ECO:0000256" key="1">
    <source>
        <dbReference type="ARBA" id="ARBA00004123"/>
    </source>
</evidence>
<dbReference type="Proteomes" id="UP000825002">
    <property type="component" value="Unassembled WGS sequence"/>
</dbReference>
<dbReference type="InterPro" id="IPR035979">
    <property type="entry name" value="RBD_domain_sf"/>
</dbReference>
<comment type="subcellular location">
    <subcellularLocation>
        <location evidence="1">Nucleus</location>
    </subcellularLocation>
</comment>
<gene>
    <name evidence="6" type="primary">RBFOX3</name>
    <name evidence="6" type="ORF">GZH46_01449</name>
</gene>
<dbReference type="CDD" id="cd12407">
    <property type="entry name" value="RRM_FOX1_like"/>
    <property type="match status" value="1"/>
</dbReference>
<dbReference type="PANTHER" id="PTHR15597">
    <property type="entry name" value="ATAXIN 2-BINDING PROTEIN 1-RELATED"/>
    <property type="match status" value="1"/>
</dbReference>
<evidence type="ECO:0000256" key="4">
    <source>
        <dbReference type="PROSITE-ProRule" id="PRU00176"/>
    </source>
</evidence>
<dbReference type="InterPro" id="IPR047131">
    <property type="entry name" value="RBFOX1-like"/>
</dbReference>
<keyword evidence="7" id="KW-1185">Reference proteome</keyword>
<evidence type="ECO:0000259" key="5">
    <source>
        <dbReference type="PROSITE" id="PS50102"/>
    </source>
</evidence>
<feature type="domain" description="RRM" evidence="5">
    <location>
        <begin position="39"/>
        <end position="115"/>
    </location>
</feature>
<organism evidence="6 7">
    <name type="scientific">Fragariocoptes setiger</name>
    <dbReference type="NCBI Taxonomy" id="1670756"/>
    <lineage>
        <taxon>Eukaryota</taxon>
        <taxon>Metazoa</taxon>
        <taxon>Ecdysozoa</taxon>
        <taxon>Arthropoda</taxon>
        <taxon>Chelicerata</taxon>
        <taxon>Arachnida</taxon>
        <taxon>Acari</taxon>
        <taxon>Acariformes</taxon>
        <taxon>Trombidiformes</taxon>
        <taxon>Prostigmata</taxon>
        <taxon>Eupodina</taxon>
        <taxon>Eriophyoidea</taxon>
        <taxon>Phytoptidae</taxon>
        <taxon>Fragariocoptes</taxon>
    </lineage>
</organism>
<dbReference type="InterPro" id="IPR034237">
    <property type="entry name" value="FOX1_RRM"/>
</dbReference>
<evidence type="ECO:0000313" key="7">
    <source>
        <dbReference type="Proteomes" id="UP000825002"/>
    </source>
</evidence>
<evidence type="ECO:0000256" key="3">
    <source>
        <dbReference type="ARBA" id="ARBA00023242"/>
    </source>
</evidence>
<dbReference type="InterPro" id="IPR000504">
    <property type="entry name" value="RRM_dom"/>
</dbReference>
<feature type="non-terminal residue" evidence="6">
    <location>
        <position position="1"/>
    </location>
</feature>
<dbReference type="EMBL" id="JAIFTH010000259">
    <property type="protein sequence ID" value="KAG9510019.1"/>
    <property type="molecule type" value="Genomic_DNA"/>
</dbReference>
<dbReference type="SUPFAM" id="SSF54928">
    <property type="entry name" value="RNA-binding domain, RBD"/>
    <property type="match status" value="1"/>
</dbReference>
<dbReference type="Pfam" id="PF00076">
    <property type="entry name" value="RRM_1"/>
    <property type="match status" value="1"/>
</dbReference>